<dbReference type="EMBL" id="KZ820400">
    <property type="protein sequence ID" value="PWN47550.1"/>
    <property type="molecule type" value="Genomic_DNA"/>
</dbReference>
<evidence type="ECO:0000313" key="2">
    <source>
        <dbReference type="Proteomes" id="UP000245626"/>
    </source>
</evidence>
<protein>
    <submittedName>
        <fullName evidence="1">Uncharacterized protein</fullName>
    </submittedName>
</protein>
<proteinExistence type="predicted"/>
<gene>
    <name evidence="1" type="ORF">IE53DRAFT_349019</name>
</gene>
<name>A0ACD0NP75_9BASI</name>
<evidence type="ECO:0000313" key="1">
    <source>
        <dbReference type="EMBL" id="PWN47550.1"/>
    </source>
</evidence>
<accession>A0ACD0NP75</accession>
<reference evidence="1 2" key="1">
    <citation type="journal article" date="2018" name="Mol. Biol. Evol.">
        <title>Broad Genomic Sampling Reveals a Smut Pathogenic Ancestry of the Fungal Clade Ustilaginomycotina.</title>
        <authorList>
            <person name="Kijpornyongpan T."/>
            <person name="Mondo S.J."/>
            <person name="Barry K."/>
            <person name="Sandor L."/>
            <person name="Lee J."/>
            <person name="Lipzen A."/>
            <person name="Pangilinan J."/>
            <person name="LaButti K."/>
            <person name="Hainaut M."/>
            <person name="Henrissat B."/>
            <person name="Grigoriev I.V."/>
            <person name="Spatafora J.W."/>
            <person name="Aime M.C."/>
        </authorList>
    </citation>
    <scope>NUCLEOTIDE SEQUENCE [LARGE SCALE GENOMIC DNA]</scope>
    <source>
        <strain evidence="1 2">SA 807</strain>
    </source>
</reference>
<sequence length="1087" mass="114677">MDDLLDLDWNSNSITTTTTTTTSSSSSSYSHQQQPQAQRQQHQKRTTQSSSSYNFESLTRSINTQSPSPSPRPPSIPTTTSTATNTASSTDDAFSSLLSFPSSSPSSNSNQLGNLTLAERQKRAQQQALKQPDTTASLPNWAVADAGWDTLERPSPPLSSSSTRISSPATNINNPSKVSSTPPPIIPAAAAPTASQHRSSSRLDQVWDFDSLSSPPPPPSQPERPKSNQTKQAPPPRPSDPFDFDSFQVEHGPSQKHHGDDDEDDILGVLARPVQQVPKVSLTGPTPGDFGSRSESAASGGSGSSASAFGSRVPSPASGSRPNLKVAHKPSASPSFSSSPSSSAPSRSTSPPPHIVGMIVEMGFSPLEARKALARTETGLDVQAALDSLLNGGQGGFGGGRSQEEEDHRLAYELQRQEESSGVRDSEDAEMAAYEAKEAGRRWQRRQGPNRAVGRQQYPLPSSDGGAKRSSGTNSPASQGAAASEWQQQADQLYAQAAEVGSTMFNKANAFWNTAKAQAAKALEERNVVKAGSGSVSSQGDPASSGPPPSDPMSASDRARARRWGIGGGVNTSRGKEWEGKPRWMQEAEAAAAAAAEAGDEDGMGGKKAVAGAVEGGFKDSDDEGDDGGVNAKPPTAGASSSSRASTAAVAHVAETKPSQQREPKVVEGDLFGPASSASASVGPQPRPDLRDLRVPPTQSLSEGRKPYASPNRRGGRADGVSVRTTPSSVAPRHREVPADDAGSIQISSKWRSEGNEHFRKGAYGDAESSYTRGLDSLDGASLRRIPLYNNRAHSRLKNGDNANAIKDCDQVLLLIVPPGGGGEAGGGEARIFRPREETPLPDPIRNEVNLRESWAKAVLRRAQAKEAMEKWDSAKRDWEALQRFEKEEGSGKGGAINLRLAADGIQRCVKMVGGGDGGGDAKKQMGASSDRRGAGGAGVGGRGKVAEGRRKAVASPSSSQLESAKSAVEMGLERLRAETAANLAEEAEKLSLKDSVDDRINSWKAGKENNIRALIASVDTIAWDGLAWTKVGMHQLVTDAQVKKAYTRAIAKLHPDKLKAKETTLEQRMIASGAFNVLNEAFNASK</sequence>
<keyword evidence="2" id="KW-1185">Reference proteome</keyword>
<organism evidence="1 2">
    <name type="scientific">Violaceomyces palustris</name>
    <dbReference type="NCBI Taxonomy" id="1673888"/>
    <lineage>
        <taxon>Eukaryota</taxon>
        <taxon>Fungi</taxon>
        <taxon>Dikarya</taxon>
        <taxon>Basidiomycota</taxon>
        <taxon>Ustilaginomycotina</taxon>
        <taxon>Ustilaginomycetes</taxon>
        <taxon>Violaceomycetales</taxon>
        <taxon>Violaceomycetaceae</taxon>
        <taxon>Violaceomyces</taxon>
    </lineage>
</organism>
<dbReference type="Proteomes" id="UP000245626">
    <property type="component" value="Unassembled WGS sequence"/>
</dbReference>